<keyword evidence="1" id="KW-0472">Membrane</keyword>
<dbReference type="EMBL" id="FRCS01000007">
    <property type="protein sequence ID" value="SHN74906.1"/>
    <property type="molecule type" value="Genomic_DNA"/>
</dbReference>
<proteinExistence type="predicted"/>
<keyword evidence="1" id="KW-0812">Transmembrane</keyword>
<evidence type="ECO:0000256" key="1">
    <source>
        <dbReference type="SAM" id="Phobius"/>
    </source>
</evidence>
<dbReference type="STRING" id="134849.SAMN05443668_107172"/>
<dbReference type="PANTHER" id="PTHR34386:SF1">
    <property type="entry name" value="GLUTAREDOXIN-LIKE PROTEIN NRDH"/>
    <property type="match status" value="1"/>
</dbReference>
<keyword evidence="1" id="KW-1133">Transmembrane helix</keyword>
<protein>
    <submittedName>
        <fullName evidence="3">Glutaredoxin</fullName>
    </submittedName>
</protein>
<dbReference type="PROSITE" id="PS51354">
    <property type="entry name" value="GLUTAREDOXIN_2"/>
    <property type="match status" value="1"/>
</dbReference>
<dbReference type="AlphaFoldDB" id="A0A1M7TW12"/>
<dbReference type="RefSeq" id="WP_073259976.1">
    <property type="nucleotide sequence ID" value="NZ_FRCS01000007.1"/>
</dbReference>
<feature type="transmembrane region" description="Helical" evidence="1">
    <location>
        <begin position="6"/>
        <end position="39"/>
    </location>
</feature>
<dbReference type="Gene3D" id="3.40.30.10">
    <property type="entry name" value="Glutaredoxin"/>
    <property type="match status" value="1"/>
</dbReference>
<accession>A0A1M7TW12</accession>
<dbReference type="InterPro" id="IPR002109">
    <property type="entry name" value="Glutaredoxin"/>
</dbReference>
<dbReference type="SUPFAM" id="SSF52833">
    <property type="entry name" value="Thioredoxin-like"/>
    <property type="match status" value="1"/>
</dbReference>
<evidence type="ECO:0000313" key="3">
    <source>
        <dbReference type="EMBL" id="SHN74906.1"/>
    </source>
</evidence>
<feature type="domain" description="Glutaredoxin" evidence="2">
    <location>
        <begin position="70"/>
        <end position="126"/>
    </location>
</feature>
<dbReference type="PANTHER" id="PTHR34386">
    <property type="entry name" value="GLUTAREDOXIN"/>
    <property type="match status" value="1"/>
</dbReference>
<name>A0A1M7TW12_9ACTN</name>
<gene>
    <name evidence="3" type="ORF">SAMN05443668_107172</name>
</gene>
<keyword evidence="4" id="KW-1185">Reference proteome</keyword>
<dbReference type="InterPro" id="IPR051548">
    <property type="entry name" value="Grx-like_ET"/>
</dbReference>
<reference evidence="3 4" key="1">
    <citation type="submission" date="2016-11" db="EMBL/GenBank/DDBJ databases">
        <authorList>
            <person name="Jaros S."/>
            <person name="Januszkiewicz K."/>
            <person name="Wedrychowicz H."/>
        </authorList>
    </citation>
    <scope>NUCLEOTIDE SEQUENCE [LARGE SCALE GENOMIC DNA]</scope>
    <source>
        <strain evidence="3 4">DSM 46144</strain>
    </source>
</reference>
<dbReference type="Proteomes" id="UP000184440">
    <property type="component" value="Unassembled WGS sequence"/>
</dbReference>
<dbReference type="GO" id="GO:0045454">
    <property type="term" value="P:cell redox homeostasis"/>
    <property type="evidence" value="ECO:0007669"/>
    <property type="project" value="TreeGrafter"/>
</dbReference>
<evidence type="ECO:0000259" key="2">
    <source>
        <dbReference type="Pfam" id="PF00462"/>
    </source>
</evidence>
<dbReference type="Pfam" id="PF00462">
    <property type="entry name" value="Glutaredoxin"/>
    <property type="match status" value="1"/>
</dbReference>
<evidence type="ECO:0000313" key="4">
    <source>
        <dbReference type="Proteomes" id="UP000184440"/>
    </source>
</evidence>
<organism evidence="3 4">
    <name type="scientific">Cryptosporangium aurantiacum</name>
    <dbReference type="NCBI Taxonomy" id="134849"/>
    <lineage>
        <taxon>Bacteria</taxon>
        <taxon>Bacillati</taxon>
        <taxon>Actinomycetota</taxon>
        <taxon>Actinomycetes</taxon>
        <taxon>Cryptosporangiales</taxon>
        <taxon>Cryptosporangiaceae</taxon>
        <taxon>Cryptosporangium</taxon>
    </lineage>
</organism>
<sequence>MRNWTLAAIAVGFGAVGAVLLLAAGSPFVALVILLWFLGWAALSSPLLMPSSVSATEAQDRSAADGRPIIYWRPGCQYCLRLRLSLGRLGRRAHWVNIWSDPSGAAAVRAVADGNETVPTVVVAGEAHVNPAPATVRGWLRR</sequence>
<dbReference type="GO" id="GO:0009055">
    <property type="term" value="F:electron transfer activity"/>
    <property type="evidence" value="ECO:0007669"/>
    <property type="project" value="TreeGrafter"/>
</dbReference>
<dbReference type="InterPro" id="IPR036249">
    <property type="entry name" value="Thioredoxin-like_sf"/>
</dbReference>